<gene>
    <name evidence="2" type="ORF">MAN_10742</name>
</gene>
<accession>A0A0B4EAP9</accession>
<dbReference type="InterPro" id="IPR008271">
    <property type="entry name" value="Ser/Thr_kinase_AS"/>
</dbReference>
<reference evidence="2 3" key="1">
    <citation type="journal article" date="2014" name="Proc. Natl. Acad. Sci. U.S.A.">
        <title>Trajectory and genomic determinants of fungal-pathogen speciation and host adaptation.</title>
        <authorList>
            <person name="Hu X."/>
            <person name="Xiao G."/>
            <person name="Zheng P."/>
            <person name="Shang Y."/>
            <person name="Su Y."/>
            <person name="Zhang X."/>
            <person name="Liu X."/>
            <person name="Zhan S."/>
            <person name="St Leger R.J."/>
            <person name="Wang C."/>
        </authorList>
    </citation>
    <scope>NUCLEOTIDE SEQUENCE [LARGE SCALE GENOMIC DNA]</scope>
    <source>
        <strain evidence="2 3">ARSEF 549</strain>
    </source>
</reference>
<dbReference type="InterPro" id="IPR000719">
    <property type="entry name" value="Prot_kinase_dom"/>
</dbReference>
<dbReference type="AlphaFoldDB" id="A0A0B4EAP9"/>
<dbReference type="GO" id="GO:0005524">
    <property type="term" value="F:ATP binding"/>
    <property type="evidence" value="ECO:0007669"/>
    <property type="project" value="InterPro"/>
</dbReference>
<dbReference type="Pfam" id="PF00069">
    <property type="entry name" value="Pkinase"/>
    <property type="match status" value="1"/>
</dbReference>
<keyword evidence="3" id="KW-1185">Reference proteome</keyword>
<evidence type="ECO:0000313" key="3">
    <source>
        <dbReference type="Proteomes" id="UP000031186"/>
    </source>
</evidence>
<dbReference type="GO" id="GO:0004674">
    <property type="term" value="F:protein serine/threonine kinase activity"/>
    <property type="evidence" value="ECO:0007669"/>
    <property type="project" value="TreeGrafter"/>
</dbReference>
<organism evidence="2 3">
    <name type="scientific">Metarhizium anisopliae (strain ARSEF 549)</name>
    <dbReference type="NCBI Taxonomy" id="3151832"/>
    <lineage>
        <taxon>Eukaryota</taxon>
        <taxon>Fungi</taxon>
        <taxon>Dikarya</taxon>
        <taxon>Ascomycota</taxon>
        <taxon>Pezizomycotina</taxon>
        <taxon>Sordariomycetes</taxon>
        <taxon>Hypocreomycetidae</taxon>
        <taxon>Hypocreales</taxon>
        <taxon>Clavicipitaceae</taxon>
        <taxon>Metarhizium</taxon>
    </lineage>
</organism>
<dbReference type="InterPro" id="IPR011009">
    <property type="entry name" value="Kinase-like_dom_sf"/>
</dbReference>
<protein>
    <submittedName>
        <fullName evidence="2">Protein kinase-like domain protein</fullName>
    </submittedName>
</protein>
<feature type="non-terminal residue" evidence="2">
    <location>
        <position position="1"/>
    </location>
</feature>
<dbReference type="SMART" id="SM00220">
    <property type="entry name" value="S_TKc"/>
    <property type="match status" value="1"/>
</dbReference>
<comment type="caution">
    <text evidence="2">The sequence shown here is derived from an EMBL/GenBank/DDBJ whole genome shotgun (WGS) entry which is preliminary data.</text>
</comment>
<dbReference type="SUPFAM" id="SSF56112">
    <property type="entry name" value="Protein kinase-like (PK-like)"/>
    <property type="match status" value="1"/>
</dbReference>
<proteinExistence type="predicted"/>
<dbReference type="EMBL" id="AZNF01000030">
    <property type="protein sequence ID" value="KID59330.1"/>
    <property type="molecule type" value="Genomic_DNA"/>
</dbReference>
<name>A0A0B4EAP9_METAF</name>
<dbReference type="Proteomes" id="UP000031186">
    <property type="component" value="Unassembled WGS sequence"/>
</dbReference>
<feature type="domain" description="Protein kinase" evidence="1">
    <location>
        <begin position="1"/>
        <end position="310"/>
    </location>
</feature>
<sequence>MEVHKASWKGQKVVVKYVHKSYTGQAYRRAFYNLNFELQLMSKPSLRKQRNIPSLLAVCFSKDDDLTTCLEASASVVRPGLAVELAHEQYPDLRHFFDRARNMFRPKQLPFETSATSAALIADIADGMAALHHHDIVHADLKPENILLYPDSQSPNGLVAKVADFGLVGMTTYRDDGLRAPLPDGRPRGGTAEWSAPECLVEPDYWMSKRSLKHPSYEVCSDIYSFGLVSCYIALDGQTPTEFVPNLSRAKLTDTLLDIAVARLRSHYRQRVPDAGKSLVEVAVHIAQQTLKLESNGRMQSLQPIRALLLGLTGGNARG</sequence>
<dbReference type="HOGENOM" id="CLU_871787_0_0_1"/>
<dbReference type="VEuPathDB" id="FungiDB:MAN_10742"/>
<dbReference type="PROSITE" id="PS50011">
    <property type="entry name" value="PROTEIN_KINASE_DOM"/>
    <property type="match status" value="1"/>
</dbReference>
<dbReference type="PANTHER" id="PTHR44329">
    <property type="entry name" value="SERINE/THREONINE-PROTEIN KINASE TNNI3K-RELATED"/>
    <property type="match status" value="1"/>
</dbReference>
<dbReference type="InterPro" id="IPR051681">
    <property type="entry name" value="Ser/Thr_Kinases-Pseudokinases"/>
</dbReference>
<evidence type="ECO:0000259" key="1">
    <source>
        <dbReference type="PROSITE" id="PS50011"/>
    </source>
</evidence>
<evidence type="ECO:0000313" key="2">
    <source>
        <dbReference type="EMBL" id="KID59330.1"/>
    </source>
</evidence>
<dbReference type="PROSITE" id="PS00108">
    <property type="entry name" value="PROTEIN_KINASE_ST"/>
    <property type="match status" value="1"/>
</dbReference>
<dbReference type="Gene3D" id="1.10.510.10">
    <property type="entry name" value="Transferase(Phosphotransferase) domain 1"/>
    <property type="match status" value="1"/>
</dbReference>